<evidence type="ECO:0000313" key="3">
    <source>
        <dbReference type="EMBL" id="KGB42128.1"/>
    </source>
</evidence>
<gene>
    <name evidence="3" type="ORF">MS3_10724</name>
</gene>
<dbReference type="PRINTS" id="PR00326">
    <property type="entry name" value="GTP1OBG"/>
</dbReference>
<organism evidence="3">
    <name type="scientific">Schistosoma haematobium</name>
    <name type="common">Blood fluke</name>
    <dbReference type="NCBI Taxonomy" id="6185"/>
    <lineage>
        <taxon>Eukaryota</taxon>
        <taxon>Metazoa</taxon>
        <taxon>Spiralia</taxon>
        <taxon>Lophotrochozoa</taxon>
        <taxon>Platyhelminthes</taxon>
        <taxon>Trematoda</taxon>
        <taxon>Digenea</taxon>
        <taxon>Strigeidida</taxon>
        <taxon>Schistosomatoidea</taxon>
        <taxon>Schistosomatidae</taxon>
        <taxon>Schistosoma</taxon>
    </lineage>
</organism>
<dbReference type="PROSITE" id="PS51710">
    <property type="entry name" value="G_OBG"/>
    <property type="match status" value="1"/>
</dbReference>
<dbReference type="GO" id="GO:0005525">
    <property type="term" value="F:GTP binding"/>
    <property type="evidence" value="ECO:0007669"/>
    <property type="project" value="InterPro"/>
</dbReference>
<sequence>MCTVIKRQADNLKFLEDTRQHMSRLPSIDPDTRTIILCGFPNVGKSSFINKITRADVDVQPFPFTTKSLFVGHTDYKNLRWQVIDTPGVLNRPLDEHNTIEMLSITALAHLQAAVIYIMDLSEQCGYTIQQQLTLFQNLRPLFRNKPLVIAANKYLRTLFGYAQDWKTKFTYVYAESLKILS</sequence>
<name>A0A095CGM6_SCHHA</name>
<feature type="domain" description="OBG-type G" evidence="2">
    <location>
        <begin position="33"/>
        <end position="182"/>
    </location>
</feature>
<keyword evidence="1" id="KW-0547">Nucleotide-binding</keyword>
<dbReference type="PANTHER" id="PTHR45759">
    <property type="entry name" value="NUCLEOLAR GTP-BINDING PROTEIN 1"/>
    <property type="match status" value="1"/>
</dbReference>
<dbReference type="Gene3D" id="3.40.50.300">
    <property type="entry name" value="P-loop containing nucleotide triphosphate hydrolases"/>
    <property type="match status" value="1"/>
</dbReference>
<evidence type="ECO:0000259" key="2">
    <source>
        <dbReference type="PROSITE" id="PS51710"/>
    </source>
</evidence>
<evidence type="ECO:0000256" key="1">
    <source>
        <dbReference type="ARBA" id="ARBA00022741"/>
    </source>
</evidence>
<reference evidence="3" key="1">
    <citation type="journal article" date="2012" name="Nat. Genet.">
        <title>Whole-genome sequence of Schistosoma haematobium.</title>
        <authorList>
            <person name="Young N.D."/>
            <person name="Jex A.R."/>
            <person name="Li B."/>
            <person name="Liu S."/>
            <person name="Yang L."/>
            <person name="Xiong Z."/>
            <person name="Li Y."/>
            <person name="Cantacessi C."/>
            <person name="Hall R.S."/>
            <person name="Xu X."/>
            <person name="Chen F."/>
            <person name="Wu X."/>
            <person name="Zerlotini A."/>
            <person name="Oliveira G."/>
            <person name="Hofmann A."/>
            <person name="Zhang G."/>
            <person name="Fang X."/>
            <person name="Kang Y."/>
            <person name="Campbell B.E."/>
            <person name="Loukas A."/>
            <person name="Ranganathan S."/>
            <person name="Rollinson D."/>
            <person name="Rinaldi G."/>
            <person name="Brindley P.J."/>
            <person name="Yang H."/>
            <person name="Wang J."/>
            <person name="Wang J."/>
            <person name="Gasser R.B."/>
        </authorList>
    </citation>
    <scope>NUCLEOTIDE SEQUENCE [LARGE SCALE GENOMIC DNA]</scope>
</reference>
<dbReference type="InterPro" id="IPR010674">
    <property type="entry name" value="NOG1_Rossman_fold_dom"/>
</dbReference>
<dbReference type="InterPro" id="IPR027417">
    <property type="entry name" value="P-loop_NTPase"/>
</dbReference>
<proteinExistence type="predicted"/>
<dbReference type="CDD" id="cd01897">
    <property type="entry name" value="NOG"/>
    <property type="match status" value="1"/>
</dbReference>
<protein>
    <submittedName>
        <fullName evidence="3">Nucleolar GTP-binding protein 1</fullName>
    </submittedName>
</protein>
<dbReference type="InterPro" id="IPR006073">
    <property type="entry name" value="GTP-bd"/>
</dbReference>
<dbReference type="STRING" id="6185.A0A095CGM6"/>
<accession>A0A095CGM6</accession>
<dbReference type="InterPro" id="IPR031167">
    <property type="entry name" value="G_OBG"/>
</dbReference>
<dbReference type="AlphaFoldDB" id="A0A095CGM6"/>
<dbReference type="SUPFAM" id="SSF52540">
    <property type="entry name" value="P-loop containing nucleoside triphosphate hydrolases"/>
    <property type="match status" value="1"/>
</dbReference>
<dbReference type="EMBL" id="KL252467">
    <property type="protein sequence ID" value="KGB42128.1"/>
    <property type="molecule type" value="Genomic_DNA"/>
</dbReference>
<dbReference type="Pfam" id="PF06858">
    <property type="entry name" value="NOG1"/>
    <property type="match status" value="1"/>
</dbReference>